<dbReference type="EMBL" id="KZ666988">
    <property type="protein sequence ID" value="PPR92695.1"/>
    <property type="molecule type" value="Genomic_DNA"/>
</dbReference>
<feature type="compositionally biased region" description="Low complexity" evidence="2">
    <location>
        <begin position="133"/>
        <end position="142"/>
    </location>
</feature>
<sequence length="181" mass="19998">MQANTVEQITEVQRKYKELQQQLRAEAADREAAAAARETEARAMVAEQSKNFKPEAASSEVLETGTIHRPSDGTSAIEFDWWDRILSTMNMESELQEIRYFFSVACVIETSPSNGTINVNCNVSHSDAQQLRSTGSTSNLSPPSLPSVTAIEHQPSNANQIASQFSQDPRQPVADRIELSN</sequence>
<feature type="compositionally biased region" description="Polar residues" evidence="2">
    <location>
        <begin position="154"/>
        <end position="169"/>
    </location>
</feature>
<protein>
    <submittedName>
        <fullName evidence="3">Uncharacterized protein</fullName>
    </submittedName>
</protein>
<evidence type="ECO:0000313" key="4">
    <source>
        <dbReference type="Proteomes" id="UP000239757"/>
    </source>
</evidence>
<evidence type="ECO:0000256" key="2">
    <source>
        <dbReference type="SAM" id="MobiDB-lite"/>
    </source>
</evidence>
<gene>
    <name evidence="3" type="ORF">GOBAR_AA27980</name>
</gene>
<keyword evidence="1" id="KW-0175">Coiled coil</keyword>
<dbReference type="Proteomes" id="UP000239757">
    <property type="component" value="Unassembled WGS sequence"/>
</dbReference>
<proteinExistence type="predicted"/>
<organism evidence="3 4">
    <name type="scientific">Gossypium barbadense</name>
    <name type="common">Sea Island cotton</name>
    <name type="synonym">Hibiscus barbadensis</name>
    <dbReference type="NCBI Taxonomy" id="3634"/>
    <lineage>
        <taxon>Eukaryota</taxon>
        <taxon>Viridiplantae</taxon>
        <taxon>Streptophyta</taxon>
        <taxon>Embryophyta</taxon>
        <taxon>Tracheophyta</taxon>
        <taxon>Spermatophyta</taxon>
        <taxon>Magnoliopsida</taxon>
        <taxon>eudicotyledons</taxon>
        <taxon>Gunneridae</taxon>
        <taxon>Pentapetalae</taxon>
        <taxon>rosids</taxon>
        <taxon>malvids</taxon>
        <taxon>Malvales</taxon>
        <taxon>Malvaceae</taxon>
        <taxon>Malvoideae</taxon>
        <taxon>Gossypium</taxon>
    </lineage>
</organism>
<evidence type="ECO:0000313" key="3">
    <source>
        <dbReference type="EMBL" id="PPR92695.1"/>
    </source>
</evidence>
<reference evidence="3 4" key="1">
    <citation type="submission" date="2015-01" db="EMBL/GenBank/DDBJ databases">
        <title>Genome of allotetraploid Gossypium barbadense reveals genomic plasticity and fiber elongation in cotton evolution.</title>
        <authorList>
            <person name="Chen X."/>
            <person name="Liu X."/>
            <person name="Zhao B."/>
            <person name="Zheng H."/>
            <person name="Hu Y."/>
            <person name="Lu G."/>
            <person name="Yang C."/>
            <person name="Chen J."/>
            <person name="Shan C."/>
            <person name="Zhang L."/>
            <person name="Zhou Y."/>
            <person name="Wang L."/>
            <person name="Guo W."/>
            <person name="Bai Y."/>
            <person name="Ruan J."/>
            <person name="Shangguan X."/>
            <person name="Mao Y."/>
            <person name="Jiang J."/>
            <person name="Zhu Y."/>
            <person name="Lei J."/>
            <person name="Kang H."/>
            <person name="Chen S."/>
            <person name="He X."/>
            <person name="Wang R."/>
            <person name="Wang Y."/>
            <person name="Chen J."/>
            <person name="Wang L."/>
            <person name="Yu S."/>
            <person name="Wang B."/>
            <person name="Wei J."/>
            <person name="Song S."/>
            <person name="Lu X."/>
            <person name="Gao Z."/>
            <person name="Gu W."/>
            <person name="Deng X."/>
            <person name="Ma D."/>
            <person name="Wang S."/>
            <person name="Liang W."/>
            <person name="Fang L."/>
            <person name="Cai C."/>
            <person name="Zhu X."/>
            <person name="Zhou B."/>
            <person name="Zhang Y."/>
            <person name="Chen Z."/>
            <person name="Xu S."/>
            <person name="Zhu R."/>
            <person name="Wang S."/>
            <person name="Zhang T."/>
            <person name="Zhao G."/>
        </authorList>
    </citation>
    <scope>NUCLEOTIDE SEQUENCE [LARGE SCALE GENOMIC DNA]</scope>
    <source>
        <strain evidence="4">cv. Xinhai21</strain>
        <tissue evidence="3">Leaf</tissue>
    </source>
</reference>
<dbReference type="AlphaFoldDB" id="A0A2P5WNN0"/>
<name>A0A2P5WNN0_GOSBA</name>
<evidence type="ECO:0000256" key="1">
    <source>
        <dbReference type="SAM" id="Coils"/>
    </source>
</evidence>
<accession>A0A2P5WNN0</accession>
<feature type="coiled-coil region" evidence="1">
    <location>
        <begin position="2"/>
        <end position="36"/>
    </location>
</feature>
<feature type="region of interest" description="Disordered" evidence="2">
    <location>
        <begin position="130"/>
        <end position="181"/>
    </location>
</feature>